<evidence type="ECO:0000256" key="6">
    <source>
        <dbReference type="RuleBase" id="RU004456"/>
    </source>
</evidence>
<dbReference type="InterPro" id="IPR006034">
    <property type="entry name" value="Asparaginase/glutaminase-like"/>
</dbReference>
<dbReference type="PIRSF" id="PIRSF500176">
    <property type="entry name" value="L_ASNase"/>
    <property type="match status" value="1"/>
</dbReference>
<dbReference type="Pfam" id="PF00710">
    <property type="entry name" value="Asparaginase"/>
    <property type="match status" value="1"/>
</dbReference>
<organism evidence="9 10">
    <name type="scientific">Megasphaera hexanoica</name>
    <dbReference type="NCBI Taxonomy" id="1675036"/>
    <lineage>
        <taxon>Bacteria</taxon>
        <taxon>Bacillati</taxon>
        <taxon>Bacillota</taxon>
        <taxon>Negativicutes</taxon>
        <taxon>Veillonellales</taxon>
        <taxon>Veillonellaceae</taxon>
        <taxon>Megasphaera</taxon>
    </lineage>
</organism>
<evidence type="ECO:0000259" key="7">
    <source>
        <dbReference type="Pfam" id="PF00710"/>
    </source>
</evidence>
<dbReference type="AlphaFoldDB" id="A0A848BYX9"/>
<dbReference type="FunFam" id="3.40.50.1170:FF:000001">
    <property type="entry name" value="L-asparaginase 2"/>
    <property type="match status" value="1"/>
</dbReference>
<comment type="caution">
    <text evidence="9">The sequence shown here is derived from an EMBL/GenBank/DDBJ whole genome shotgun (WGS) entry which is preliminary data.</text>
</comment>
<gene>
    <name evidence="9" type="ORF">HF872_07585</name>
</gene>
<dbReference type="InterPro" id="IPR040919">
    <property type="entry name" value="Asparaginase_C"/>
</dbReference>
<dbReference type="PIRSF" id="PIRSF001220">
    <property type="entry name" value="L-ASNase_gatD"/>
    <property type="match status" value="1"/>
</dbReference>
<dbReference type="InterPro" id="IPR027473">
    <property type="entry name" value="L-asparaginase_C"/>
</dbReference>
<dbReference type="PROSITE" id="PS51732">
    <property type="entry name" value="ASN_GLN_ASE_3"/>
    <property type="match status" value="1"/>
</dbReference>
<dbReference type="InterPro" id="IPR027475">
    <property type="entry name" value="Asparaginase/glutaminase_AS2"/>
</dbReference>
<feature type="domain" description="Asparaginase/glutaminase C-terminal" evidence="8">
    <location>
        <begin position="218"/>
        <end position="323"/>
    </location>
</feature>
<dbReference type="Proteomes" id="UP000591071">
    <property type="component" value="Unassembled WGS sequence"/>
</dbReference>
<dbReference type="Pfam" id="PF17763">
    <property type="entry name" value="Asparaginase_C"/>
    <property type="match status" value="1"/>
</dbReference>
<accession>A0A848BYX9</accession>
<dbReference type="Gene3D" id="3.40.50.1170">
    <property type="entry name" value="L-asparaginase, N-terminal domain"/>
    <property type="match status" value="1"/>
</dbReference>
<dbReference type="InterPro" id="IPR036152">
    <property type="entry name" value="Asp/glu_Ase-like_sf"/>
</dbReference>
<evidence type="ECO:0000256" key="2">
    <source>
        <dbReference type="ARBA" id="ARBA00022801"/>
    </source>
</evidence>
<dbReference type="InterPro" id="IPR027474">
    <property type="entry name" value="L-asparaginase_N"/>
</dbReference>
<feature type="binding site" evidence="4">
    <location>
        <begin position="93"/>
        <end position="94"/>
    </location>
    <ligand>
        <name>substrate</name>
    </ligand>
</feature>
<dbReference type="PRINTS" id="PR00139">
    <property type="entry name" value="ASNGLNASE"/>
</dbReference>
<dbReference type="CDD" id="cd08964">
    <property type="entry name" value="L-asparaginase_II"/>
    <property type="match status" value="1"/>
</dbReference>
<dbReference type="Gene3D" id="3.40.50.40">
    <property type="match status" value="1"/>
</dbReference>
<comment type="similarity">
    <text evidence="1 6">Belongs to the asparaginase 1 family.</text>
</comment>
<protein>
    <submittedName>
        <fullName evidence="9">Asparaginase</fullName>
    </submittedName>
</protein>
<evidence type="ECO:0000256" key="3">
    <source>
        <dbReference type="PIRSR" id="PIRSR001220-1"/>
    </source>
</evidence>
<dbReference type="SUPFAM" id="SSF53774">
    <property type="entry name" value="Glutaminase/Asparaginase"/>
    <property type="match status" value="1"/>
</dbReference>
<dbReference type="EMBL" id="JABAFG010000011">
    <property type="protein sequence ID" value="NME28486.1"/>
    <property type="molecule type" value="Genomic_DNA"/>
</dbReference>
<proteinExistence type="inferred from homology"/>
<evidence type="ECO:0000256" key="1">
    <source>
        <dbReference type="ARBA" id="ARBA00010518"/>
    </source>
</evidence>
<evidence type="ECO:0000256" key="5">
    <source>
        <dbReference type="PROSITE-ProRule" id="PRU10100"/>
    </source>
</evidence>
<reference evidence="9 10" key="1">
    <citation type="submission" date="2020-04" db="EMBL/GenBank/DDBJ databases">
        <authorList>
            <person name="Hitch T.C.A."/>
            <person name="Wylensek D."/>
            <person name="Clavel T."/>
        </authorList>
    </citation>
    <scope>NUCLEOTIDE SEQUENCE [LARGE SCALE GENOMIC DNA]</scope>
    <source>
        <strain evidence="9 10">Oil-RF-744-FAT-WT-6-1</strain>
    </source>
</reference>
<dbReference type="GO" id="GO:0006528">
    <property type="term" value="P:asparagine metabolic process"/>
    <property type="evidence" value="ECO:0007669"/>
    <property type="project" value="InterPro"/>
</dbReference>
<dbReference type="PANTHER" id="PTHR11707">
    <property type="entry name" value="L-ASPARAGINASE"/>
    <property type="match status" value="1"/>
</dbReference>
<dbReference type="RefSeq" id="WP_170087639.1">
    <property type="nucleotide sequence ID" value="NZ_JABAFG010000011.1"/>
</dbReference>
<feature type="active site" evidence="5">
    <location>
        <position position="93"/>
    </location>
</feature>
<feature type="active site" description="O-isoaspartyl threonine intermediate" evidence="3">
    <location>
        <position position="13"/>
    </location>
</feature>
<evidence type="ECO:0000259" key="8">
    <source>
        <dbReference type="Pfam" id="PF17763"/>
    </source>
</evidence>
<dbReference type="GO" id="GO:0004067">
    <property type="term" value="F:asparaginase activity"/>
    <property type="evidence" value="ECO:0007669"/>
    <property type="project" value="UniProtKB-UniRule"/>
</dbReference>
<dbReference type="InterPro" id="IPR004550">
    <property type="entry name" value="AsnASE_II"/>
</dbReference>
<feature type="domain" description="L-asparaginase N-terminal" evidence="7">
    <location>
        <begin position="5"/>
        <end position="197"/>
    </location>
</feature>
<keyword evidence="2" id="KW-0378">Hydrolase</keyword>
<evidence type="ECO:0000256" key="4">
    <source>
        <dbReference type="PIRSR" id="PIRSR001220-2"/>
    </source>
</evidence>
<evidence type="ECO:0000313" key="9">
    <source>
        <dbReference type="EMBL" id="NME28486.1"/>
    </source>
</evidence>
<dbReference type="InterPro" id="IPR037152">
    <property type="entry name" value="L-asparaginase_N_sf"/>
</dbReference>
<feature type="binding site" evidence="4">
    <location>
        <position position="60"/>
    </location>
    <ligand>
        <name>substrate</name>
    </ligand>
</feature>
<dbReference type="SMART" id="SM00870">
    <property type="entry name" value="Asparaginase"/>
    <property type="match status" value="1"/>
</dbReference>
<dbReference type="PROSITE" id="PS00917">
    <property type="entry name" value="ASN_GLN_ASE_2"/>
    <property type="match status" value="1"/>
</dbReference>
<dbReference type="PANTHER" id="PTHR11707:SF28">
    <property type="entry name" value="60 KDA LYSOPHOSPHOLIPASE"/>
    <property type="match status" value="1"/>
</dbReference>
<sequence length="326" mass="35491">MLPAIYIIGCGGTIAGRAASQSELIGYQAGEVSIDDLIQSVPEMTSYASIRGEQFCNIDSSSMTEELLLQLARHVQDIAGRDDVDGIVITHGTDTMDETAYFLNLTVHTHKPVVLVGAMRPATAISADGPMNLLEAVRLAATPGAGEYGVLQVMNSTICSARFVEKTDTTHVHTFTDGQLGALGFMQDGVPVFYQKPLRRHTYDSCWTCPAEDYLPPVWILYCHIGMTAELIETAMERGIRGIVLAGMGHGNMPKYLLPVIKEAQLKGIVFARTTRAAGGIVSPVPLWPQMIGADNLSPQKARLLLQLALQETSDIEQIQHWFGEY</sequence>
<dbReference type="NCBIfam" id="TIGR00520">
    <property type="entry name" value="asnASE_II"/>
    <property type="match status" value="1"/>
</dbReference>
<evidence type="ECO:0000313" key="10">
    <source>
        <dbReference type="Proteomes" id="UP000591071"/>
    </source>
</evidence>
<name>A0A848BYX9_9FIRM</name>